<dbReference type="InterPro" id="IPR038709">
    <property type="entry name" value="RpoN_core-bd_sf"/>
</dbReference>
<dbReference type="GeneID" id="84807135"/>
<keyword evidence="6" id="KW-0731">Sigma factor</keyword>
<evidence type="ECO:0000313" key="13">
    <source>
        <dbReference type="Proteomes" id="UP000217250"/>
    </source>
</evidence>
<evidence type="ECO:0000259" key="10">
    <source>
        <dbReference type="Pfam" id="PF04552"/>
    </source>
</evidence>
<dbReference type="NCBIfam" id="TIGR02395">
    <property type="entry name" value="rpoN_sigma"/>
    <property type="match status" value="1"/>
</dbReference>
<dbReference type="InterPro" id="IPR007634">
    <property type="entry name" value="RNA_pol_sigma_54_DNA-bd"/>
</dbReference>
<accession>A0A250FPF1</accession>
<protein>
    <submittedName>
        <fullName evidence="12">RNA polymerase sigma-54 factor</fullName>
    </submittedName>
</protein>
<evidence type="ECO:0000256" key="4">
    <source>
        <dbReference type="ARBA" id="ARBA00022695"/>
    </source>
</evidence>
<dbReference type="PANTHER" id="PTHR32248:SF4">
    <property type="entry name" value="RNA POLYMERASE SIGMA-54 FACTOR"/>
    <property type="match status" value="1"/>
</dbReference>
<evidence type="ECO:0000256" key="8">
    <source>
        <dbReference type="ARBA" id="ARBA00023163"/>
    </source>
</evidence>
<dbReference type="GO" id="GO:0006352">
    <property type="term" value="P:DNA-templated transcription initiation"/>
    <property type="evidence" value="ECO:0007669"/>
    <property type="project" value="InterPro"/>
</dbReference>
<feature type="domain" description="RNA polymerase sigma factor 54 DNA-binding" evidence="10">
    <location>
        <begin position="331"/>
        <end position="489"/>
    </location>
</feature>
<dbReference type="GO" id="GO:0003677">
    <property type="term" value="F:DNA binding"/>
    <property type="evidence" value="ECO:0007669"/>
    <property type="project" value="UniProtKB-KW"/>
</dbReference>
<evidence type="ECO:0000256" key="2">
    <source>
        <dbReference type="ARBA" id="ARBA00022478"/>
    </source>
</evidence>
<keyword evidence="5" id="KW-0805">Transcription regulation</keyword>
<dbReference type="PIRSF" id="PIRSF000774">
    <property type="entry name" value="RpoN"/>
    <property type="match status" value="1"/>
</dbReference>
<dbReference type="InterPro" id="IPR007046">
    <property type="entry name" value="RNA_pol_sigma_54_core-bd"/>
</dbReference>
<dbReference type="Pfam" id="PF00309">
    <property type="entry name" value="Sigma54_AID"/>
    <property type="match status" value="1"/>
</dbReference>
<proteinExistence type="inferred from homology"/>
<dbReference type="PROSITE" id="PS50044">
    <property type="entry name" value="SIGMA54_3"/>
    <property type="match status" value="1"/>
</dbReference>
<keyword evidence="8" id="KW-0804">Transcription</keyword>
<sequence>MLKQQLQLKLTQKLSPQQIQLMKLVQLPTVAFEQRVKEELDENPALEPSDNENWDEEEDYEDPFDTGEEAFEDSQIIQADAINVDEYLSDDEIPDYRLYSNSYNNSDEEYGQPYREELSFHQYLLDQLSTFRLDERQHDIAEFLIGSINDNGYIRRSMRDIADDLAFTQNLYTTEEEVERVLKTVIFQMEPAGIGARSLQECLIIQLKHKPQTAITELAIRILEENFDLFSKKHYDKLTQRYDISEEYLKEVIQEIEKLNPKPGSSYSEGGKYSEQIVPDFTITVNDGQLELSLNGRNTPQLHISQEYTEMFKTYRDSAEKDKQKQKEAVEFIKQKLDAAKWFIDAIKQRQNTLLVTMNAIMLHQKEYFLTGDETKIKPLILKDIAESIGMDISTVSRVANSKFVSTPYGTKPVKAFFSEAIKNDEGEDISTHEVKKILQTIIEGEDKRKPYTDDKLMELLKQEGYPIARRTIAKYREQLDIPVARLRKEL</sequence>
<evidence type="ECO:0000256" key="6">
    <source>
        <dbReference type="ARBA" id="ARBA00023082"/>
    </source>
</evidence>
<dbReference type="Pfam" id="PF04963">
    <property type="entry name" value="Sigma54_CBD"/>
    <property type="match status" value="1"/>
</dbReference>
<gene>
    <name evidence="12" type="primary">rpoN</name>
    <name evidence="12" type="ORF">CGC50_00955</name>
</gene>
<dbReference type="InterPro" id="IPR000394">
    <property type="entry name" value="RNA_pol_sigma_54"/>
</dbReference>
<reference evidence="13" key="1">
    <citation type="submission" date="2017-06" db="EMBL/GenBank/DDBJ databases">
        <title>Capnocytophaga spp. assemblies.</title>
        <authorList>
            <person name="Gulvik C.A."/>
        </authorList>
    </citation>
    <scope>NUCLEOTIDE SEQUENCE [LARGE SCALE GENOMIC DNA]</scope>
    <source>
        <strain evidence="13">H1496</strain>
    </source>
</reference>
<dbReference type="GO" id="GO:0000428">
    <property type="term" value="C:DNA-directed RNA polymerase complex"/>
    <property type="evidence" value="ECO:0007669"/>
    <property type="project" value="UniProtKB-KW"/>
</dbReference>
<dbReference type="GO" id="GO:0016779">
    <property type="term" value="F:nucleotidyltransferase activity"/>
    <property type="evidence" value="ECO:0007669"/>
    <property type="project" value="UniProtKB-KW"/>
</dbReference>
<dbReference type="KEGG" id="cgh:CGC50_00955"/>
<dbReference type="GO" id="GO:0016987">
    <property type="term" value="F:sigma factor activity"/>
    <property type="evidence" value="ECO:0007669"/>
    <property type="project" value="UniProtKB-KW"/>
</dbReference>
<dbReference type="Gene3D" id="1.10.10.60">
    <property type="entry name" value="Homeodomain-like"/>
    <property type="match status" value="1"/>
</dbReference>
<dbReference type="RefSeq" id="WP_095909313.1">
    <property type="nucleotide sequence ID" value="NZ_CAUVLU010000028.1"/>
</dbReference>
<dbReference type="Gene3D" id="1.10.10.1330">
    <property type="entry name" value="RNA polymerase sigma-54 factor, core-binding domain"/>
    <property type="match status" value="1"/>
</dbReference>
<evidence type="ECO:0000256" key="7">
    <source>
        <dbReference type="ARBA" id="ARBA00023125"/>
    </source>
</evidence>
<dbReference type="PANTHER" id="PTHR32248">
    <property type="entry name" value="RNA POLYMERASE SIGMA-54 FACTOR"/>
    <property type="match status" value="1"/>
</dbReference>
<feature type="region of interest" description="Disordered" evidence="9">
    <location>
        <begin position="38"/>
        <end position="65"/>
    </location>
</feature>
<feature type="domain" description="RNA polymerase sigma factor 54 core-binding" evidence="11">
    <location>
        <begin position="115"/>
        <end position="308"/>
    </location>
</feature>
<evidence type="ECO:0000256" key="9">
    <source>
        <dbReference type="SAM" id="MobiDB-lite"/>
    </source>
</evidence>
<evidence type="ECO:0000313" key="12">
    <source>
        <dbReference type="EMBL" id="ATA85847.1"/>
    </source>
</evidence>
<keyword evidence="2" id="KW-0240">DNA-directed RNA polymerase</keyword>
<evidence type="ECO:0000256" key="5">
    <source>
        <dbReference type="ARBA" id="ARBA00023015"/>
    </source>
</evidence>
<dbReference type="GO" id="GO:0001216">
    <property type="term" value="F:DNA-binding transcription activator activity"/>
    <property type="evidence" value="ECO:0007669"/>
    <property type="project" value="InterPro"/>
</dbReference>
<dbReference type="PRINTS" id="PR00045">
    <property type="entry name" value="SIGMA54FCT"/>
</dbReference>
<dbReference type="Pfam" id="PF04552">
    <property type="entry name" value="Sigma54_DBD"/>
    <property type="match status" value="1"/>
</dbReference>
<keyword evidence="3" id="KW-0808">Transferase</keyword>
<feature type="compositionally biased region" description="Acidic residues" evidence="9">
    <location>
        <begin position="39"/>
        <end position="65"/>
    </location>
</feature>
<dbReference type="AlphaFoldDB" id="A0A250FPF1"/>
<dbReference type="PROSITE" id="PS00718">
    <property type="entry name" value="SIGMA54_2"/>
    <property type="match status" value="1"/>
</dbReference>
<dbReference type="EMBL" id="CP022386">
    <property type="protein sequence ID" value="ATA85847.1"/>
    <property type="molecule type" value="Genomic_DNA"/>
</dbReference>
<dbReference type="OrthoDB" id="9814402at2"/>
<keyword evidence="4" id="KW-0548">Nucleotidyltransferase</keyword>
<evidence type="ECO:0000256" key="1">
    <source>
        <dbReference type="ARBA" id="ARBA00008798"/>
    </source>
</evidence>
<comment type="similarity">
    <text evidence="1">Belongs to the sigma-54 factor family.</text>
</comment>
<organism evidence="12 13">
    <name type="scientific">Capnocytophaga gingivalis</name>
    <dbReference type="NCBI Taxonomy" id="1017"/>
    <lineage>
        <taxon>Bacteria</taxon>
        <taxon>Pseudomonadati</taxon>
        <taxon>Bacteroidota</taxon>
        <taxon>Flavobacteriia</taxon>
        <taxon>Flavobacteriales</taxon>
        <taxon>Flavobacteriaceae</taxon>
        <taxon>Capnocytophaga</taxon>
    </lineage>
</organism>
<evidence type="ECO:0000256" key="3">
    <source>
        <dbReference type="ARBA" id="ARBA00022679"/>
    </source>
</evidence>
<evidence type="ECO:0000259" key="11">
    <source>
        <dbReference type="Pfam" id="PF04963"/>
    </source>
</evidence>
<name>A0A250FPF1_9FLAO</name>
<dbReference type="Proteomes" id="UP000217250">
    <property type="component" value="Chromosome"/>
</dbReference>
<keyword evidence="7" id="KW-0238">DNA-binding</keyword>